<accession>A0A2Z6S9P2</accession>
<dbReference type="AlphaFoldDB" id="A0A2Z6S9P2"/>
<organism evidence="1 2">
    <name type="scientific">Rhizophagus clarus</name>
    <dbReference type="NCBI Taxonomy" id="94130"/>
    <lineage>
        <taxon>Eukaryota</taxon>
        <taxon>Fungi</taxon>
        <taxon>Fungi incertae sedis</taxon>
        <taxon>Mucoromycota</taxon>
        <taxon>Glomeromycotina</taxon>
        <taxon>Glomeromycetes</taxon>
        <taxon>Glomerales</taxon>
        <taxon>Glomeraceae</taxon>
        <taxon>Rhizophagus</taxon>
    </lineage>
</organism>
<evidence type="ECO:0000313" key="1">
    <source>
        <dbReference type="EMBL" id="GBC01317.1"/>
    </source>
</evidence>
<comment type="caution">
    <text evidence="1">The sequence shown here is derived from an EMBL/GenBank/DDBJ whole genome shotgun (WGS) entry which is preliminary data.</text>
</comment>
<name>A0A2Z6S9P2_9GLOM</name>
<protein>
    <submittedName>
        <fullName evidence="1">Uncharacterized protein</fullName>
    </submittedName>
</protein>
<dbReference type="Proteomes" id="UP000247702">
    <property type="component" value="Unassembled WGS sequence"/>
</dbReference>
<keyword evidence="2" id="KW-1185">Reference proteome</keyword>
<dbReference type="EMBL" id="BEXD01003491">
    <property type="protein sequence ID" value="GBC01317.1"/>
    <property type="molecule type" value="Genomic_DNA"/>
</dbReference>
<sequence>MRDWFICAPDLTTVLKPFPSLDQFDPFTINLTHPQTEDLKMRWQRIRYPNIFDKVFDTLEVYLRFVPLCHLFNVMAK</sequence>
<proteinExistence type="predicted"/>
<reference evidence="1 2" key="1">
    <citation type="submission" date="2017-11" db="EMBL/GenBank/DDBJ databases">
        <title>The genome of Rhizophagus clarus HR1 reveals common genetic basis of auxotrophy among arbuscular mycorrhizal fungi.</title>
        <authorList>
            <person name="Kobayashi Y."/>
        </authorList>
    </citation>
    <scope>NUCLEOTIDE SEQUENCE [LARGE SCALE GENOMIC DNA]</scope>
    <source>
        <strain evidence="1 2">HR1</strain>
    </source>
</reference>
<evidence type="ECO:0000313" key="2">
    <source>
        <dbReference type="Proteomes" id="UP000247702"/>
    </source>
</evidence>
<gene>
    <name evidence="1" type="ORF">RclHR1_04140002</name>
</gene>